<dbReference type="Pfam" id="PF00078">
    <property type="entry name" value="RVT_1"/>
    <property type="match status" value="1"/>
</dbReference>
<dbReference type="SUPFAM" id="SSF56672">
    <property type="entry name" value="DNA/RNA polymerases"/>
    <property type="match status" value="1"/>
</dbReference>
<dbReference type="InterPro" id="IPR000477">
    <property type="entry name" value="RT_dom"/>
</dbReference>
<dbReference type="Proteomes" id="UP000663842">
    <property type="component" value="Unassembled WGS sequence"/>
</dbReference>
<dbReference type="AlphaFoldDB" id="A0A820MRY9"/>
<reference evidence="2" key="1">
    <citation type="submission" date="2021-02" db="EMBL/GenBank/DDBJ databases">
        <authorList>
            <person name="Nowell W R."/>
        </authorList>
    </citation>
    <scope>NUCLEOTIDE SEQUENCE</scope>
</reference>
<accession>A0A820MRY9</accession>
<dbReference type="EMBL" id="CAJOBF010020110">
    <property type="protein sequence ID" value="CAF4379770.1"/>
    <property type="molecule type" value="Genomic_DNA"/>
</dbReference>
<evidence type="ECO:0000313" key="3">
    <source>
        <dbReference type="Proteomes" id="UP000663842"/>
    </source>
</evidence>
<sequence length="255" mass="29685">MADRAADHYGKRFDAPTVMRPHPYVDTPPMQWENSNELIPPVTYPEILNVLRTRKKKQSLDIHGLSLYTLDKIPKNYWHFLVHLYNDSFTKAYIPKKFKEVRMILLAKKDSVCNPDQTRPISLLDSFLKIQEKLFLNRFRLILKDHGLLPENQSGFREGYRLQTPVLFLIEQIYSYMSNSSPVATVFVDFKSAFDQLWFKRCLGKLGTMGIPTAYINWIRAWLYGRSAIIEIQGKRSKWIKIERGGPQGSSLTPS</sequence>
<evidence type="ECO:0000259" key="1">
    <source>
        <dbReference type="PROSITE" id="PS50878"/>
    </source>
</evidence>
<dbReference type="PANTHER" id="PTHR19446">
    <property type="entry name" value="REVERSE TRANSCRIPTASES"/>
    <property type="match status" value="1"/>
</dbReference>
<feature type="domain" description="Reverse transcriptase" evidence="1">
    <location>
        <begin position="87"/>
        <end position="255"/>
    </location>
</feature>
<comment type="caution">
    <text evidence="2">The sequence shown here is derived from an EMBL/GenBank/DDBJ whole genome shotgun (WGS) entry which is preliminary data.</text>
</comment>
<gene>
    <name evidence="2" type="ORF">UXM345_LOCUS37360</name>
</gene>
<evidence type="ECO:0000313" key="2">
    <source>
        <dbReference type="EMBL" id="CAF4379770.1"/>
    </source>
</evidence>
<organism evidence="2 3">
    <name type="scientific">Rotaria magnacalcarata</name>
    <dbReference type="NCBI Taxonomy" id="392030"/>
    <lineage>
        <taxon>Eukaryota</taxon>
        <taxon>Metazoa</taxon>
        <taxon>Spiralia</taxon>
        <taxon>Gnathifera</taxon>
        <taxon>Rotifera</taxon>
        <taxon>Eurotatoria</taxon>
        <taxon>Bdelloidea</taxon>
        <taxon>Philodinida</taxon>
        <taxon>Philodinidae</taxon>
        <taxon>Rotaria</taxon>
    </lineage>
</organism>
<name>A0A820MRY9_9BILA</name>
<dbReference type="PROSITE" id="PS50878">
    <property type="entry name" value="RT_POL"/>
    <property type="match status" value="1"/>
</dbReference>
<protein>
    <recommendedName>
        <fullName evidence="1">Reverse transcriptase domain-containing protein</fullName>
    </recommendedName>
</protein>
<feature type="non-terminal residue" evidence="2">
    <location>
        <position position="255"/>
    </location>
</feature>
<dbReference type="InterPro" id="IPR043502">
    <property type="entry name" value="DNA/RNA_pol_sf"/>
</dbReference>
<proteinExistence type="predicted"/>